<keyword evidence="5" id="KW-0238">DNA-binding</keyword>
<dbReference type="Pfam" id="PF04082">
    <property type="entry name" value="Fungal_trans"/>
    <property type="match status" value="1"/>
</dbReference>
<keyword evidence="6" id="KW-0804">Transcription</keyword>
<feature type="domain" description="Xylanolytic transcriptional activator regulatory" evidence="9">
    <location>
        <begin position="230"/>
        <end position="303"/>
    </location>
</feature>
<dbReference type="PANTHER" id="PTHR31845">
    <property type="entry name" value="FINGER DOMAIN PROTEIN, PUTATIVE-RELATED"/>
    <property type="match status" value="1"/>
</dbReference>
<protein>
    <recommendedName>
        <fullName evidence="9">Xylanolytic transcriptional activator regulatory domain-containing protein</fullName>
    </recommendedName>
</protein>
<proteinExistence type="predicted"/>
<dbReference type="GO" id="GO:0000976">
    <property type="term" value="F:transcription cis-regulatory region binding"/>
    <property type="evidence" value="ECO:0007669"/>
    <property type="project" value="TreeGrafter"/>
</dbReference>
<comment type="caution">
    <text evidence="10">The sequence shown here is derived from an EMBL/GenBank/DDBJ whole genome shotgun (WGS) entry which is preliminary data.</text>
</comment>
<evidence type="ECO:0000313" key="11">
    <source>
        <dbReference type="Proteomes" id="UP000308092"/>
    </source>
</evidence>
<evidence type="ECO:0000313" key="10">
    <source>
        <dbReference type="EMBL" id="THC95355.1"/>
    </source>
</evidence>
<evidence type="ECO:0000256" key="5">
    <source>
        <dbReference type="ARBA" id="ARBA00023125"/>
    </source>
</evidence>
<dbReference type="InterPro" id="IPR051089">
    <property type="entry name" value="prtT"/>
</dbReference>
<dbReference type="GO" id="GO:0005634">
    <property type="term" value="C:nucleus"/>
    <property type="evidence" value="ECO:0007669"/>
    <property type="project" value="UniProtKB-SubCell"/>
</dbReference>
<name>A0A4S3JJA0_9EURO</name>
<gene>
    <name evidence="10" type="ORF">EYZ11_005169</name>
</gene>
<dbReference type="SMART" id="SM00906">
    <property type="entry name" value="Fungal_trans"/>
    <property type="match status" value="1"/>
</dbReference>
<evidence type="ECO:0000256" key="7">
    <source>
        <dbReference type="ARBA" id="ARBA00023242"/>
    </source>
</evidence>
<dbReference type="Gene3D" id="4.10.240.10">
    <property type="entry name" value="Zn(2)-C6 fungal-type DNA-binding domain"/>
    <property type="match status" value="1"/>
</dbReference>
<dbReference type="CDD" id="cd12148">
    <property type="entry name" value="fungal_TF_MHR"/>
    <property type="match status" value="1"/>
</dbReference>
<evidence type="ECO:0000256" key="1">
    <source>
        <dbReference type="ARBA" id="ARBA00004123"/>
    </source>
</evidence>
<sequence length="574" mass="64232">MNESQPPCTRCAKKGLPCTVNRSLQMLLESDVSWKQTMEQKLRKLEETLATYANNPSPNLNAPDESEQTSDGTLSATETLEDDESTFSEKSRRLRIVIDLESSQRAPAPSHYLHLTASTQPRTHHDIISRGVISIENAHIYFDDYHNQLDHFVYSILGDHGSMALEDIRDVSPFLMTAICAVGALHLASPDFDELYRECVALSASLSFVKNTVEDVQALLIAAFWMSDLSWTWVGLAVRIATELQLHRSFPRAILGDREQYSNTRLYYLVYVCDHHFSIPYGRPPTTRECEAVRDARMFLDCEHATEDDARLISQVFCWSICSSIYDAFGADVDRPLSEAQISDVRRFSISLDSLRAEWADIFGPNAHVGNYPRKGVGVRYHFAKLYLCSHALRGARSVQARSRSPDVVADLDEIANSAVLSALSILRAVILDSEMQSYLSGLPAYFHIMIAFAAVFLLKVSTRVSSSIMLDIPEVKLLMNSLVVIMKNVTATMHSRHILVTITKAVEELLQRSRMAPEQAAVMSTTTGMKPRDAITDAGELHGEIPTAGDEMFGELFINEYDLLLGLHHGWLP</sequence>
<keyword evidence="11" id="KW-1185">Reference proteome</keyword>
<evidence type="ECO:0000259" key="9">
    <source>
        <dbReference type="SMART" id="SM00906"/>
    </source>
</evidence>
<evidence type="ECO:0000256" key="2">
    <source>
        <dbReference type="ARBA" id="ARBA00022723"/>
    </source>
</evidence>
<evidence type="ECO:0000256" key="8">
    <source>
        <dbReference type="SAM" id="MobiDB-lite"/>
    </source>
</evidence>
<dbReference type="AlphaFoldDB" id="A0A4S3JJA0"/>
<dbReference type="InterPro" id="IPR007219">
    <property type="entry name" value="XnlR_reg_dom"/>
</dbReference>
<keyword evidence="2" id="KW-0479">Metal-binding</keyword>
<keyword evidence="3" id="KW-0862">Zinc</keyword>
<feature type="region of interest" description="Disordered" evidence="8">
    <location>
        <begin position="53"/>
        <end position="88"/>
    </location>
</feature>
<dbReference type="CDD" id="cd00067">
    <property type="entry name" value="GAL4"/>
    <property type="match status" value="1"/>
</dbReference>
<evidence type="ECO:0000256" key="4">
    <source>
        <dbReference type="ARBA" id="ARBA00023015"/>
    </source>
</evidence>
<evidence type="ECO:0000256" key="6">
    <source>
        <dbReference type="ARBA" id="ARBA00023163"/>
    </source>
</evidence>
<reference evidence="10 11" key="1">
    <citation type="submission" date="2019-03" db="EMBL/GenBank/DDBJ databases">
        <title>The genome sequence of a newly discovered highly antifungal drug resistant Aspergillus species, Aspergillus tanneri NIH 1004.</title>
        <authorList>
            <person name="Mounaud S."/>
            <person name="Singh I."/>
            <person name="Joardar V."/>
            <person name="Pakala S."/>
            <person name="Pakala S."/>
            <person name="Venepally P."/>
            <person name="Hoover J."/>
            <person name="Nierman W."/>
            <person name="Chung J."/>
            <person name="Losada L."/>
        </authorList>
    </citation>
    <scope>NUCLEOTIDE SEQUENCE [LARGE SCALE GENOMIC DNA]</scope>
    <source>
        <strain evidence="10 11">NIH1004</strain>
    </source>
</reference>
<evidence type="ECO:0000256" key="3">
    <source>
        <dbReference type="ARBA" id="ARBA00022833"/>
    </source>
</evidence>
<dbReference type="GO" id="GO:0009893">
    <property type="term" value="P:positive regulation of metabolic process"/>
    <property type="evidence" value="ECO:0007669"/>
    <property type="project" value="UniProtKB-ARBA"/>
</dbReference>
<dbReference type="InterPro" id="IPR001138">
    <property type="entry name" value="Zn2Cys6_DnaBD"/>
</dbReference>
<feature type="compositionally biased region" description="Polar residues" evidence="8">
    <location>
        <begin position="69"/>
        <end position="78"/>
    </location>
</feature>
<dbReference type="GO" id="GO:0008270">
    <property type="term" value="F:zinc ion binding"/>
    <property type="evidence" value="ECO:0007669"/>
    <property type="project" value="InterPro"/>
</dbReference>
<keyword evidence="7" id="KW-0539">Nucleus</keyword>
<comment type="subcellular location">
    <subcellularLocation>
        <location evidence="1">Nucleus</location>
    </subcellularLocation>
</comment>
<accession>A0A4S3JJA0</accession>
<dbReference type="Proteomes" id="UP000308092">
    <property type="component" value="Unassembled WGS sequence"/>
</dbReference>
<organism evidence="10 11">
    <name type="scientific">Aspergillus tanneri</name>
    <dbReference type="NCBI Taxonomy" id="1220188"/>
    <lineage>
        <taxon>Eukaryota</taxon>
        <taxon>Fungi</taxon>
        <taxon>Dikarya</taxon>
        <taxon>Ascomycota</taxon>
        <taxon>Pezizomycotina</taxon>
        <taxon>Eurotiomycetes</taxon>
        <taxon>Eurotiomycetidae</taxon>
        <taxon>Eurotiales</taxon>
        <taxon>Aspergillaceae</taxon>
        <taxon>Aspergillus</taxon>
        <taxon>Aspergillus subgen. Circumdati</taxon>
    </lineage>
</organism>
<dbReference type="EMBL" id="SOSA01000161">
    <property type="protein sequence ID" value="THC95355.1"/>
    <property type="molecule type" value="Genomic_DNA"/>
</dbReference>
<dbReference type="VEuPathDB" id="FungiDB:EYZ11_005169"/>
<dbReference type="InterPro" id="IPR036864">
    <property type="entry name" value="Zn2-C6_fun-type_DNA-bd_sf"/>
</dbReference>
<dbReference type="GO" id="GO:0006351">
    <property type="term" value="P:DNA-templated transcription"/>
    <property type="evidence" value="ECO:0007669"/>
    <property type="project" value="InterPro"/>
</dbReference>
<keyword evidence="4" id="KW-0805">Transcription regulation</keyword>
<dbReference type="GO" id="GO:0000981">
    <property type="term" value="F:DNA-binding transcription factor activity, RNA polymerase II-specific"/>
    <property type="evidence" value="ECO:0007669"/>
    <property type="project" value="InterPro"/>
</dbReference>
<dbReference type="PANTHER" id="PTHR31845:SF17">
    <property type="entry name" value="ZN(II)2CYS6 TRANSCRIPTION FACTOR (EUROFUNG)"/>
    <property type="match status" value="1"/>
</dbReference>